<gene>
    <name evidence="8" type="ORF">P3T76_004236</name>
</gene>
<dbReference type="Pfam" id="PF22725">
    <property type="entry name" value="GFO_IDH_MocA_C3"/>
    <property type="match status" value="2"/>
</dbReference>
<evidence type="ECO:0000256" key="1">
    <source>
        <dbReference type="ARBA" id="ARBA00010928"/>
    </source>
</evidence>
<feature type="domain" description="Gfo/Idh/MocA-like oxidoreductase N-terminal" evidence="6">
    <location>
        <begin position="384"/>
        <end position="501"/>
    </location>
</feature>
<feature type="domain" description="Gfo/Idh/MocA-like oxidoreductase N-terminal" evidence="6">
    <location>
        <begin position="39"/>
        <end position="157"/>
    </location>
</feature>
<dbReference type="GO" id="GO:0047837">
    <property type="term" value="F:D-xylose 1-dehydrogenase (NADP+) activity"/>
    <property type="evidence" value="ECO:0007669"/>
    <property type="project" value="UniProtKB-EC"/>
</dbReference>
<dbReference type="AlphaFoldDB" id="A0AAD9GSL5"/>
<dbReference type="SUPFAM" id="SSF55347">
    <property type="entry name" value="Glyceraldehyde-3-phosphate dehydrogenase-like, C-terminal domain"/>
    <property type="match status" value="2"/>
</dbReference>
<dbReference type="GO" id="GO:0000166">
    <property type="term" value="F:nucleotide binding"/>
    <property type="evidence" value="ECO:0007669"/>
    <property type="project" value="InterPro"/>
</dbReference>
<dbReference type="EMBL" id="JASMQC010000006">
    <property type="protein sequence ID" value="KAK1944324.1"/>
    <property type="molecule type" value="Genomic_DNA"/>
</dbReference>
<keyword evidence="2" id="KW-0560">Oxidoreductase</keyword>
<dbReference type="Gene3D" id="3.40.50.720">
    <property type="entry name" value="NAD(P)-binding Rossmann-like Domain"/>
    <property type="match status" value="2"/>
</dbReference>
<keyword evidence="9" id="KW-1185">Reference proteome</keyword>
<proteinExistence type="inferred from homology"/>
<dbReference type="PANTHER" id="PTHR22604:SF105">
    <property type="entry name" value="TRANS-1,2-DIHYDROBENZENE-1,2-DIOL DEHYDROGENASE"/>
    <property type="match status" value="1"/>
</dbReference>
<comment type="catalytic activity">
    <reaction evidence="5">
        <text>D-xylose + NADP(+) = D-xylono-1,5-lactone + NADPH + H(+)</text>
        <dbReference type="Rhea" id="RHEA:22000"/>
        <dbReference type="ChEBI" id="CHEBI:15378"/>
        <dbReference type="ChEBI" id="CHEBI:15867"/>
        <dbReference type="ChEBI" id="CHEBI:53455"/>
        <dbReference type="ChEBI" id="CHEBI:57783"/>
        <dbReference type="ChEBI" id="CHEBI:58349"/>
        <dbReference type="EC" id="1.1.1.179"/>
    </reaction>
</comment>
<dbReference type="EC" id="1.1.1.179" evidence="3"/>
<evidence type="ECO:0000256" key="3">
    <source>
        <dbReference type="ARBA" id="ARBA00038984"/>
    </source>
</evidence>
<dbReference type="Gene3D" id="3.30.360.10">
    <property type="entry name" value="Dihydrodipicolinate Reductase, domain 2"/>
    <property type="match status" value="2"/>
</dbReference>
<evidence type="ECO:0000259" key="6">
    <source>
        <dbReference type="Pfam" id="PF01408"/>
    </source>
</evidence>
<evidence type="ECO:0000256" key="4">
    <source>
        <dbReference type="ARBA" id="ARBA00042988"/>
    </source>
</evidence>
<reference evidence="8" key="1">
    <citation type="submission" date="2023-08" db="EMBL/GenBank/DDBJ databases">
        <title>Reference Genome Resource for the Citrus Pathogen Phytophthora citrophthora.</title>
        <authorList>
            <person name="Moller H."/>
            <person name="Coetzee B."/>
            <person name="Rose L.J."/>
            <person name="Van Niekerk J.M."/>
        </authorList>
    </citation>
    <scope>NUCLEOTIDE SEQUENCE</scope>
    <source>
        <strain evidence="8">STE-U-9442</strain>
    </source>
</reference>
<feature type="domain" description="GFO/IDH/MocA-like oxidoreductase" evidence="7">
    <location>
        <begin position="515"/>
        <end position="628"/>
    </location>
</feature>
<dbReference type="InterPro" id="IPR000683">
    <property type="entry name" value="Gfo/Idh/MocA-like_OxRdtase_N"/>
</dbReference>
<dbReference type="InterPro" id="IPR036291">
    <property type="entry name" value="NAD(P)-bd_dom_sf"/>
</dbReference>
<comment type="caution">
    <text evidence="8">The sequence shown here is derived from an EMBL/GenBank/DDBJ whole genome shotgun (WGS) entry which is preliminary data.</text>
</comment>
<sequence>MSLNYICNDKKTPIDNHPCHFPFFCLDHKCHPTMTSSPLRWGFLGCGRISADFVSAMKSLDDVVYQACAARSLASAQEFAKQHGINKAYDSYEALVADADVDVVYIGTLHPWHYEHTMLALNAGKHVLVEKPMAMNVKQASSAIALAREKKLFLMEGMWTRFFPAIRHVRQLLADKEIGDVHHVHAAFGVQFDKDNARMWHNELGGGGLLDIGIYPLAFATMVFGAKPEKVTSAGKLNDGGVDIYNSVTLEYSDSRFATVEYTMLATLAETVTITGSKGRIHLPVPAHTAMEVQVVKFLEDGSQKETKSLFPWPTPAAGVSFNYGGSEGFQYEIEAVVKAIKNGQTENKEYSLDESLQIMTIMDKIRKDLSLNLQMGADSQVPLRWGFIGCGNIANDFVNALKGMAGETARLSACAARSLESADKFAQTHGFAHAYGSYEELCVDRDVDVVYVATIHLMHFEHITLALNHGKHVLVEKPMTMNAKQTAAVIALAKEKNLFLLEGVWTRFFPFLKYVRQLLAEGIIGDVHQVEGEIGMPFVNSKNEASFTSASGTGALLGIGIYPLSFVTMVFGTKPTKITATGKLSSGGADISGEATLEYDGNRVGSIKFTGLEDSNFVTITGSKGKIHIPSPAHSATAVTLTQFLEDGEHQTKTLQFPWPTPSANIATPFKYPGSEALVYEAEAVTKAIQSGRLVCTEYTPEESLAIAKLMDEIRAEIGVVYAADSL</sequence>
<feature type="domain" description="GFO/IDH/MocA-like oxidoreductase" evidence="7">
    <location>
        <begin position="166"/>
        <end position="281"/>
    </location>
</feature>
<evidence type="ECO:0000259" key="7">
    <source>
        <dbReference type="Pfam" id="PF22725"/>
    </source>
</evidence>
<dbReference type="SUPFAM" id="SSF51735">
    <property type="entry name" value="NAD(P)-binding Rossmann-fold domains"/>
    <property type="match status" value="2"/>
</dbReference>
<dbReference type="Pfam" id="PF01408">
    <property type="entry name" value="GFO_IDH_MocA"/>
    <property type="match status" value="2"/>
</dbReference>
<evidence type="ECO:0000313" key="9">
    <source>
        <dbReference type="Proteomes" id="UP001259832"/>
    </source>
</evidence>
<evidence type="ECO:0000256" key="2">
    <source>
        <dbReference type="ARBA" id="ARBA00023002"/>
    </source>
</evidence>
<evidence type="ECO:0000256" key="5">
    <source>
        <dbReference type="ARBA" id="ARBA00049233"/>
    </source>
</evidence>
<accession>A0AAD9GSL5</accession>
<organism evidence="8 9">
    <name type="scientific">Phytophthora citrophthora</name>
    <dbReference type="NCBI Taxonomy" id="4793"/>
    <lineage>
        <taxon>Eukaryota</taxon>
        <taxon>Sar</taxon>
        <taxon>Stramenopiles</taxon>
        <taxon>Oomycota</taxon>
        <taxon>Peronosporomycetes</taxon>
        <taxon>Peronosporales</taxon>
        <taxon>Peronosporaceae</taxon>
        <taxon>Phytophthora</taxon>
    </lineage>
</organism>
<name>A0AAD9GSL5_9STRA</name>
<protein>
    <recommendedName>
        <fullName evidence="3">D-xylose 1-dehydrogenase (NADP(+), D-xylono-1,5-lactone-forming)</fullName>
        <ecNumber evidence="3">1.1.1.179</ecNumber>
    </recommendedName>
    <alternativeName>
        <fullName evidence="4">D-xylose-NADP dehydrogenase</fullName>
    </alternativeName>
</protein>
<dbReference type="InterPro" id="IPR050984">
    <property type="entry name" value="Gfo/Idh/MocA_domain"/>
</dbReference>
<dbReference type="Proteomes" id="UP001259832">
    <property type="component" value="Unassembled WGS sequence"/>
</dbReference>
<evidence type="ECO:0000313" key="8">
    <source>
        <dbReference type="EMBL" id="KAK1944324.1"/>
    </source>
</evidence>
<dbReference type="InterPro" id="IPR055170">
    <property type="entry name" value="GFO_IDH_MocA-like_dom"/>
</dbReference>
<dbReference type="PANTHER" id="PTHR22604">
    <property type="entry name" value="OXIDOREDUCTASES"/>
    <property type="match status" value="1"/>
</dbReference>
<comment type="similarity">
    <text evidence="1">Belongs to the Gfo/Idh/MocA family.</text>
</comment>